<evidence type="ECO:0000313" key="1">
    <source>
        <dbReference type="EMBL" id="GAA5055337.1"/>
    </source>
</evidence>
<reference evidence="2" key="1">
    <citation type="journal article" date="2019" name="Int. J. Syst. Evol. Microbiol.">
        <title>The Global Catalogue of Microorganisms (GCM) 10K type strain sequencing project: providing services to taxonomists for standard genome sequencing and annotation.</title>
        <authorList>
            <consortium name="The Broad Institute Genomics Platform"/>
            <consortium name="The Broad Institute Genome Sequencing Center for Infectious Disease"/>
            <person name="Wu L."/>
            <person name="Ma J."/>
        </authorList>
    </citation>
    <scope>NUCLEOTIDE SEQUENCE [LARGE SCALE GENOMIC DNA]</scope>
    <source>
        <strain evidence="2">JCM 18014</strain>
    </source>
</reference>
<protein>
    <submittedName>
        <fullName evidence="1">Uncharacterized protein</fullName>
    </submittedName>
</protein>
<accession>A0ABP9KBN8</accession>
<proteinExistence type="predicted"/>
<dbReference type="Proteomes" id="UP001500518">
    <property type="component" value="Unassembled WGS sequence"/>
</dbReference>
<name>A0ABP9KBN8_9SPHN</name>
<dbReference type="RefSeq" id="WP_346032859.1">
    <property type="nucleotide sequence ID" value="NZ_BAABHV010000010.1"/>
</dbReference>
<sequence>MNVFAISFSIKFDTTYDERYDSLMSAIRMCDRLWDETTSFCLVGTNETLGMLEHRLYMTQFSPHRDKLLIMDVGFDRAVARGNISYPATLKGLMPNCDVKQANALAGY</sequence>
<dbReference type="EMBL" id="BAABHV010000010">
    <property type="protein sequence ID" value="GAA5055337.1"/>
    <property type="molecule type" value="Genomic_DNA"/>
</dbReference>
<evidence type="ECO:0000313" key="2">
    <source>
        <dbReference type="Proteomes" id="UP001500518"/>
    </source>
</evidence>
<comment type="caution">
    <text evidence="1">The sequence shown here is derived from an EMBL/GenBank/DDBJ whole genome shotgun (WGS) entry which is preliminary data.</text>
</comment>
<keyword evidence="2" id="KW-1185">Reference proteome</keyword>
<gene>
    <name evidence="1" type="ORF">GCM10023208_19130</name>
</gene>
<organism evidence="1 2">
    <name type="scientific">Erythrobacter westpacificensis</name>
    <dbReference type="NCBI Taxonomy" id="1055231"/>
    <lineage>
        <taxon>Bacteria</taxon>
        <taxon>Pseudomonadati</taxon>
        <taxon>Pseudomonadota</taxon>
        <taxon>Alphaproteobacteria</taxon>
        <taxon>Sphingomonadales</taxon>
        <taxon>Erythrobacteraceae</taxon>
        <taxon>Erythrobacter/Porphyrobacter group</taxon>
        <taxon>Erythrobacter</taxon>
    </lineage>
</organism>